<dbReference type="Proteomes" id="UP000831290">
    <property type="component" value="Chromosome"/>
</dbReference>
<evidence type="ECO:0000313" key="2">
    <source>
        <dbReference type="Proteomes" id="UP000831290"/>
    </source>
</evidence>
<dbReference type="InterPro" id="IPR003772">
    <property type="entry name" value="YceD"/>
</dbReference>
<accession>A0A9E6ZNS8</accession>
<organism evidence="1 2">
    <name type="scientific">Abyssalbus ytuae</name>
    <dbReference type="NCBI Taxonomy" id="2926907"/>
    <lineage>
        <taxon>Bacteria</taxon>
        <taxon>Pseudomonadati</taxon>
        <taxon>Bacteroidota</taxon>
        <taxon>Flavobacteriia</taxon>
        <taxon>Flavobacteriales</taxon>
        <taxon>Flavobacteriaceae</taxon>
        <taxon>Abyssalbus</taxon>
    </lineage>
</organism>
<dbReference type="KEGG" id="fbm:MQE35_08335"/>
<sequence>METLKEYDIPFVGLKVGKHQFEYQIDNTFFEAFNYNEFNSCNITVKVVLDKKSSMLELNLKSKGVVNVPCDLTNEPFDLEVKNKLYLVVKFGEEYNNENEELLILPHGEHKVNIAQYIYEMIVLSVPAKRVHPGIKDGTLSSDILKKLDELQPKEEKNNTREDTDPRWDKLKKLLTDK</sequence>
<evidence type="ECO:0000313" key="1">
    <source>
        <dbReference type="EMBL" id="UOB19292.1"/>
    </source>
</evidence>
<name>A0A9E6ZNS8_9FLAO</name>
<gene>
    <name evidence="1" type="ORF">MQE35_08335</name>
</gene>
<dbReference type="Pfam" id="PF02620">
    <property type="entry name" value="YceD"/>
    <property type="match status" value="1"/>
</dbReference>
<dbReference type="RefSeq" id="WP_255845908.1">
    <property type="nucleotide sequence ID" value="NZ_CP094358.1"/>
</dbReference>
<proteinExistence type="predicted"/>
<reference evidence="1" key="1">
    <citation type="submission" date="2022-03" db="EMBL/GenBank/DDBJ databases">
        <title>Description of Abyssus ytuae gen. nov., sp. nov., a novel member of the family Flavobacteriaceae isolated from the sediment of Mariana Trench.</title>
        <authorList>
            <person name="Zhang J."/>
            <person name="Xu X."/>
        </authorList>
    </citation>
    <scope>NUCLEOTIDE SEQUENCE</scope>
    <source>
        <strain evidence="1">MT3330</strain>
    </source>
</reference>
<dbReference type="AlphaFoldDB" id="A0A9E6ZNS8"/>
<protein>
    <submittedName>
        <fullName evidence="1">DUF177 domain-containing protein</fullName>
    </submittedName>
</protein>
<keyword evidence="2" id="KW-1185">Reference proteome</keyword>
<dbReference type="EMBL" id="CP094358">
    <property type="protein sequence ID" value="UOB19292.1"/>
    <property type="molecule type" value="Genomic_DNA"/>
</dbReference>